<reference evidence="10 11" key="1">
    <citation type="journal article" date="2015" name="Genome Biol. Evol.">
        <title>Comparative Genomics of a Bacterivorous Green Alga Reveals Evolutionary Causalities and Consequences of Phago-Mixotrophic Mode of Nutrition.</title>
        <authorList>
            <person name="Burns J.A."/>
            <person name="Paasch A."/>
            <person name="Narechania A."/>
            <person name="Kim E."/>
        </authorList>
    </citation>
    <scope>NUCLEOTIDE SEQUENCE [LARGE SCALE GENOMIC DNA]</scope>
    <source>
        <strain evidence="10 11">PLY_AMNH</strain>
    </source>
</reference>
<comment type="caution">
    <text evidence="10">The sequence shown here is derived from an EMBL/GenBank/DDBJ whole genome shotgun (WGS) entry which is preliminary data.</text>
</comment>
<sequence length="992" mass="112382">MLHSAAAAGERASAAAAVRAEADKRSVEVPVESRPTPAVRTLLTVATKKLRKPTGRERWIHAANALKVVEKFKERQENNDARVLRPHSNFRVNWDLSLGVLIMYSILVIPLRIGFDVNVAFTSSIFIFECVIDCLFATDMILNFFTGYYDETETLVANRRKIALHYLRGWFLIDLLSTVPIDVLVEITVGGGDNLASLRLVRILRLARLLKLARLSKLSKIMHSVEEALDLNQSAFKLVRLLFDLLFAAHLLACGWWYVGRNSQNSGENWIETFRMQEAPLFTKYVSSLYWSVATMTAVGYGDFSAKNDIERIYSIFTQLVGAAVFGFLIGNISTLLETIDVRHAKFKRKMGELRDYMIDRKLPAELQHKIKVYYEQYLNKKSVFEEQAILSELSHTLRNKVVLHGNKDLFTNIEVFSGRDPSFVTAVVLRMKPVVVGAQEIIAHQGEIAQEMYFLLRGVVDVFFLQDNKDIFLGSLNNGAHFGEISLLKRSPRTATVRTRRSCECYSVSKEHADKILAHFPSAKEELLSLANERIKKVEEAKQYALTMDRNECQQRLLPQVVEDEEEPTTEWQKRLSDVRSTLGLQRMTSETVEVKPPEEVKNPSASAAQIDISQVQRWIVRREHKADSKRFRRVSMDMQTHDDQTLFLMQRCVLPNGAVRARWDVLVALLVMYSVTVIPYRIGFNQYATGGMFILEAFMDILFGFDIILNFRTAHYAEDGSLVTSSWPLARRYLRGWFLLDLVATVPFDLLAQLAGQDPSAIRSIKLVRILRLARLLKLVQFSKWIDYLENELELFNPAVIKISKLLFQVTLIAHLMSCGWYFISYNEGDEPCVDPCAIGSGVNSEGECTELFECNWWIMDGLIDNPTIGSHYIASTYWAFTTMTTVGYGDIRGGTSSEQLYSVFSMLVGVTVFGYVIGSMSGLVSKISEPGQRQREKLEEVREQGASGAGREQGVSEGRLDGGEMLRAARGRRWIGFEAAQGMVQLQLL</sequence>
<dbReference type="InterPro" id="IPR018488">
    <property type="entry name" value="cNMP-bd_CS"/>
</dbReference>
<keyword evidence="4 8" id="KW-1133">Transmembrane helix</keyword>
<dbReference type="GO" id="GO:0016020">
    <property type="term" value="C:membrane"/>
    <property type="evidence" value="ECO:0007669"/>
    <property type="project" value="UniProtKB-SubCell"/>
</dbReference>
<keyword evidence="5" id="KW-0406">Ion transport</keyword>
<accession>A0AAE0F1M8</accession>
<evidence type="ECO:0000256" key="1">
    <source>
        <dbReference type="ARBA" id="ARBA00004141"/>
    </source>
</evidence>
<dbReference type="FunFam" id="1.10.287.70:FF:000123">
    <property type="entry name" value="Potassium channel KAT3"/>
    <property type="match status" value="1"/>
</dbReference>
<protein>
    <recommendedName>
        <fullName evidence="9">Cyclic nucleotide-binding domain-containing protein</fullName>
    </recommendedName>
</protein>
<dbReference type="EMBL" id="LGRX02029275">
    <property type="protein sequence ID" value="KAK3247045.1"/>
    <property type="molecule type" value="Genomic_DNA"/>
</dbReference>
<evidence type="ECO:0000256" key="6">
    <source>
        <dbReference type="ARBA" id="ARBA00023136"/>
    </source>
</evidence>
<feature type="transmembrane region" description="Helical" evidence="8">
    <location>
        <begin position="241"/>
        <end position="260"/>
    </location>
</feature>
<evidence type="ECO:0000256" key="3">
    <source>
        <dbReference type="ARBA" id="ARBA00022692"/>
    </source>
</evidence>
<comment type="subcellular location">
    <subcellularLocation>
        <location evidence="1">Membrane</location>
        <topology evidence="1">Multi-pass membrane protein</topology>
    </subcellularLocation>
</comment>
<evidence type="ECO:0000259" key="9">
    <source>
        <dbReference type="PROSITE" id="PS50042"/>
    </source>
</evidence>
<dbReference type="Pfam" id="PF00027">
    <property type="entry name" value="cNMP_binding"/>
    <property type="match status" value="1"/>
</dbReference>
<feature type="transmembrane region" description="Helical" evidence="8">
    <location>
        <begin position="665"/>
        <end position="684"/>
    </location>
</feature>
<evidence type="ECO:0000256" key="7">
    <source>
        <dbReference type="ARBA" id="ARBA00023303"/>
    </source>
</evidence>
<dbReference type="AlphaFoldDB" id="A0AAE0F1M8"/>
<dbReference type="SUPFAM" id="SSF51206">
    <property type="entry name" value="cAMP-binding domain-like"/>
    <property type="match status" value="1"/>
</dbReference>
<dbReference type="Gene3D" id="1.10.287.630">
    <property type="entry name" value="Helix hairpin bin"/>
    <property type="match status" value="1"/>
</dbReference>
<dbReference type="InterPro" id="IPR003938">
    <property type="entry name" value="K_chnl_volt-dep_EAG/ELK/ERG"/>
</dbReference>
<evidence type="ECO:0000256" key="5">
    <source>
        <dbReference type="ARBA" id="ARBA00023065"/>
    </source>
</evidence>
<feature type="transmembrane region" description="Helical" evidence="8">
    <location>
        <begin position="903"/>
        <end position="928"/>
    </location>
</feature>
<dbReference type="PRINTS" id="PR01463">
    <property type="entry name" value="EAGCHANLFMLY"/>
</dbReference>
<feature type="transmembrane region" description="Helical" evidence="8">
    <location>
        <begin position="170"/>
        <end position="189"/>
    </location>
</feature>
<gene>
    <name evidence="10" type="ORF">CYMTET_43445</name>
</gene>
<dbReference type="PROSITE" id="PS50042">
    <property type="entry name" value="CNMP_BINDING_3"/>
    <property type="match status" value="1"/>
</dbReference>
<dbReference type="CDD" id="cd00038">
    <property type="entry name" value="CAP_ED"/>
    <property type="match status" value="1"/>
</dbReference>
<keyword evidence="11" id="KW-1185">Reference proteome</keyword>
<dbReference type="InterPro" id="IPR005821">
    <property type="entry name" value="Ion_trans_dom"/>
</dbReference>
<keyword evidence="7" id="KW-0407">Ion channel</keyword>
<feature type="transmembrane region" description="Helical" evidence="8">
    <location>
        <begin position="125"/>
        <end position="149"/>
    </location>
</feature>
<keyword evidence="2" id="KW-0813">Transport</keyword>
<feature type="transmembrane region" description="Helical" evidence="8">
    <location>
        <begin position="281"/>
        <end position="301"/>
    </location>
</feature>
<evidence type="ECO:0000256" key="2">
    <source>
        <dbReference type="ARBA" id="ARBA00022448"/>
    </source>
</evidence>
<evidence type="ECO:0000313" key="10">
    <source>
        <dbReference type="EMBL" id="KAK3247045.1"/>
    </source>
</evidence>
<dbReference type="Gene3D" id="1.10.287.70">
    <property type="match status" value="2"/>
</dbReference>
<dbReference type="InterPro" id="IPR014710">
    <property type="entry name" value="RmlC-like_jellyroll"/>
</dbReference>
<keyword evidence="6 8" id="KW-0472">Membrane</keyword>
<evidence type="ECO:0000313" key="11">
    <source>
        <dbReference type="Proteomes" id="UP001190700"/>
    </source>
</evidence>
<dbReference type="PANTHER" id="PTHR47823:SF9">
    <property type="entry name" value="CHROMOSOME UNDETERMINED SCAFFOLD_10, WHOLE GENOME SHOTGUN SEQUENCE"/>
    <property type="match status" value="1"/>
</dbReference>
<evidence type="ECO:0000256" key="8">
    <source>
        <dbReference type="SAM" id="Phobius"/>
    </source>
</evidence>
<dbReference type="InterPro" id="IPR018490">
    <property type="entry name" value="cNMP-bd_dom_sf"/>
</dbReference>
<dbReference type="Pfam" id="PF00520">
    <property type="entry name" value="Ion_trans"/>
    <property type="match status" value="2"/>
</dbReference>
<dbReference type="Proteomes" id="UP001190700">
    <property type="component" value="Unassembled WGS sequence"/>
</dbReference>
<keyword evidence="3 8" id="KW-0812">Transmembrane</keyword>
<dbReference type="GO" id="GO:0005249">
    <property type="term" value="F:voltage-gated potassium channel activity"/>
    <property type="evidence" value="ECO:0007669"/>
    <property type="project" value="InterPro"/>
</dbReference>
<feature type="transmembrane region" description="Helical" evidence="8">
    <location>
        <begin position="313"/>
        <end position="340"/>
    </location>
</feature>
<feature type="transmembrane region" description="Helical" evidence="8">
    <location>
        <begin position="690"/>
        <end position="711"/>
    </location>
</feature>
<organism evidence="10 11">
    <name type="scientific">Cymbomonas tetramitiformis</name>
    <dbReference type="NCBI Taxonomy" id="36881"/>
    <lineage>
        <taxon>Eukaryota</taxon>
        <taxon>Viridiplantae</taxon>
        <taxon>Chlorophyta</taxon>
        <taxon>Pyramimonadophyceae</taxon>
        <taxon>Pyramimonadales</taxon>
        <taxon>Pyramimonadaceae</taxon>
        <taxon>Cymbomonas</taxon>
    </lineage>
</organism>
<evidence type="ECO:0000256" key="4">
    <source>
        <dbReference type="ARBA" id="ARBA00022989"/>
    </source>
</evidence>
<dbReference type="InterPro" id="IPR000595">
    <property type="entry name" value="cNMP-bd_dom"/>
</dbReference>
<proteinExistence type="predicted"/>
<name>A0AAE0F1M8_9CHLO</name>
<dbReference type="PANTHER" id="PTHR47823">
    <property type="entry name" value="ION_TRANS DOMAIN-CONTAINING PROTEIN"/>
    <property type="match status" value="1"/>
</dbReference>
<dbReference type="Gene3D" id="2.60.120.10">
    <property type="entry name" value="Jelly Rolls"/>
    <property type="match status" value="1"/>
</dbReference>
<dbReference type="SUPFAM" id="SSF81324">
    <property type="entry name" value="Voltage-gated potassium channels"/>
    <property type="match status" value="2"/>
</dbReference>
<feature type="domain" description="Cyclic nucleotide-binding" evidence="9">
    <location>
        <begin position="416"/>
        <end position="535"/>
    </location>
</feature>
<feature type="transmembrane region" description="Helical" evidence="8">
    <location>
        <begin position="92"/>
        <end position="113"/>
    </location>
</feature>
<feature type="transmembrane region" description="Helical" evidence="8">
    <location>
        <begin position="808"/>
        <end position="826"/>
    </location>
</feature>
<dbReference type="SMART" id="SM00100">
    <property type="entry name" value="cNMP"/>
    <property type="match status" value="1"/>
</dbReference>
<dbReference type="PROSITE" id="PS00889">
    <property type="entry name" value="CNMP_BINDING_2"/>
    <property type="match status" value="1"/>
</dbReference>